<sequence>MQTATYSTVEKLEIKVDFKAPPSARGVLPGVIFFHGGGMVAGSRHEYAEWIVESAHAQGMIFLSADHRLIHPSTGFDIIEDMRALFAFLADPTFSEKHLPDGVFLDPTRIAVMGASGGGYAARATALYAQPKPKAVFLLYAMGGEFLSDHWLSVKPPGTSIMPGASAIDASEVASLLENALVPVAESANMIRDGGEASRILLFPYWWQTGELLDHVLGEPISAHLRALPVHARLATVPEHLRPALLETQLDATFPPTFLVHGSADTGVLPSESQATFERARELGVPVELEMVPNAPHGLLTSFSPLVLAPGAEQAQERGMKFLARYI</sequence>
<evidence type="ECO:0000259" key="2">
    <source>
        <dbReference type="Pfam" id="PF00326"/>
    </source>
</evidence>
<reference evidence="4 5" key="1">
    <citation type="journal article" date="2012" name="Science">
        <title>The Paleozoic origin of enzymatic lignin decomposition reconstructed from 31 fungal genomes.</title>
        <authorList>
            <person name="Floudas D."/>
            <person name="Binder M."/>
            <person name="Riley R."/>
            <person name="Barry K."/>
            <person name="Blanchette R.A."/>
            <person name="Henrissat B."/>
            <person name="Martinez A.T."/>
            <person name="Otillar R."/>
            <person name="Spatafora J.W."/>
            <person name="Yadav J.S."/>
            <person name="Aerts A."/>
            <person name="Benoit I."/>
            <person name="Boyd A."/>
            <person name="Carlson A."/>
            <person name="Copeland A."/>
            <person name="Coutinho P.M."/>
            <person name="de Vries R.P."/>
            <person name="Ferreira P."/>
            <person name="Findley K."/>
            <person name="Foster B."/>
            <person name="Gaskell J."/>
            <person name="Glotzer D."/>
            <person name="Gorecki P."/>
            <person name="Heitman J."/>
            <person name="Hesse C."/>
            <person name="Hori C."/>
            <person name="Igarashi K."/>
            <person name="Jurgens J.A."/>
            <person name="Kallen N."/>
            <person name="Kersten P."/>
            <person name="Kohler A."/>
            <person name="Kuees U."/>
            <person name="Kumar T.K.A."/>
            <person name="Kuo A."/>
            <person name="LaButti K."/>
            <person name="Larrondo L.F."/>
            <person name="Lindquist E."/>
            <person name="Ling A."/>
            <person name="Lombard V."/>
            <person name="Lucas S."/>
            <person name="Lundell T."/>
            <person name="Martin R."/>
            <person name="McLaughlin D.J."/>
            <person name="Morgenstern I."/>
            <person name="Morin E."/>
            <person name="Murat C."/>
            <person name="Nagy L.G."/>
            <person name="Nolan M."/>
            <person name="Ohm R.A."/>
            <person name="Patyshakuliyeva A."/>
            <person name="Rokas A."/>
            <person name="Ruiz-Duenas F.J."/>
            <person name="Sabat G."/>
            <person name="Salamov A."/>
            <person name="Samejima M."/>
            <person name="Schmutz J."/>
            <person name="Slot J.C."/>
            <person name="St John F."/>
            <person name="Stenlid J."/>
            <person name="Sun H."/>
            <person name="Sun S."/>
            <person name="Syed K."/>
            <person name="Tsang A."/>
            <person name="Wiebenga A."/>
            <person name="Young D."/>
            <person name="Pisabarro A."/>
            <person name="Eastwood D.C."/>
            <person name="Martin F."/>
            <person name="Cullen D."/>
            <person name="Grigoriev I.V."/>
            <person name="Hibbett D.S."/>
        </authorList>
    </citation>
    <scope>NUCLEOTIDE SEQUENCE</scope>
    <source>
        <strain evidence="5">FP-58527</strain>
    </source>
</reference>
<evidence type="ECO:0000259" key="3">
    <source>
        <dbReference type="Pfam" id="PF07859"/>
    </source>
</evidence>
<protein>
    <submittedName>
        <fullName evidence="4">Uncharacterized protein</fullName>
    </submittedName>
</protein>
<dbReference type="Proteomes" id="UP000015241">
    <property type="component" value="Unassembled WGS sequence"/>
</dbReference>
<dbReference type="HOGENOM" id="CLU_012494_9_2_1"/>
<dbReference type="eggNOG" id="ENOG502S3DF">
    <property type="taxonomic scope" value="Eukaryota"/>
</dbReference>
<dbReference type="GO" id="GO:0008236">
    <property type="term" value="F:serine-type peptidase activity"/>
    <property type="evidence" value="ECO:0007669"/>
    <property type="project" value="InterPro"/>
</dbReference>
<gene>
    <name evidence="4" type="ORF">FOMPIDRAFT_1056392</name>
</gene>
<dbReference type="InterPro" id="IPR013094">
    <property type="entry name" value="AB_hydrolase_3"/>
</dbReference>
<evidence type="ECO:0000313" key="4">
    <source>
        <dbReference type="EMBL" id="EPS92979.1"/>
    </source>
</evidence>
<dbReference type="OrthoDB" id="19653at2759"/>
<dbReference type="InterPro" id="IPR001375">
    <property type="entry name" value="Peptidase_S9_cat"/>
</dbReference>
<dbReference type="GO" id="GO:0006508">
    <property type="term" value="P:proteolysis"/>
    <property type="evidence" value="ECO:0007669"/>
    <property type="project" value="InterPro"/>
</dbReference>
<dbReference type="Pfam" id="PF00326">
    <property type="entry name" value="Peptidase_S9"/>
    <property type="match status" value="1"/>
</dbReference>
<dbReference type="STRING" id="743788.S8F1T7"/>
<dbReference type="PANTHER" id="PTHR48081:SF3">
    <property type="entry name" value="ALPHA_BETA HYDROLASE FOLD-3 DOMAIN-CONTAINING PROTEIN"/>
    <property type="match status" value="1"/>
</dbReference>
<dbReference type="Gene3D" id="3.40.50.1820">
    <property type="entry name" value="alpha/beta hydrolase"/>
    <property type="match status" value="1"/>
</dbReference>
<dbReference type="EMBL" id="KE504312">
    <property type="protein sequence ID" value="EPS92979.1"/>
    <property type="molecule type" value="Genomic_DNA"/>
</dbReference>
<dbReference type="InterPro" id="IPR029058">
    <property type="entry name" value="AB_hydrolase_fold"/>
</dbReference>
<evidence type="ECO:0000256" key="1">
    <source>
        <dbReference type="ARBA" id="ARBA00022801"/>
    </source>
</evidence>
<keyword evidence="1" id="KW-0378">Hydrolase</keyword>
<dbReference type="AlphaFoldDB" id="S8F1T7"/>
<evidence type="ECO:0000313" key="5">
    <source>
        <dbReference type="Proteomes" id="UP000015241"/>
    </source>
</evidence>
<dbReference type="Pfam" id="PF07859">
    <property type="entry name" value="Abhydrolase_3"/>
    <property type="match status" value="1"/>
</dbReference>
<accession>S8F1T7</accession>
<keyword evidence="5" id="KW-1185">Reference proteome</keyword>
<feature type="domain" description="Alpha/beta hydrolase fold-3" evidence="3">
    <location>
        <begin position="31"/>
        <end position="143"/>
    </location>
</feature>
<dbReference type="InParanoid" id="S8F1T7"/>
<dbReference type="PANTHER" id="PTHR48081">
    <property type="entry name" value="AB HYDROLASE SUPERFAMILY PROTEIN C4A8.06C"/>
    <property type="match status" value="1"/>
</dbReference>
<organism evidence="4 5">
    <name type="scientific">Fomitopsis schrenkii</name>
    <name type="common">Brown rot fungus</name>
    <dbReference type="NCBI Taxonomy" id="2126942"/>
    <lineage>
        <taxon>Eukaryota</taxon>
        <taxon>Fungi</taxon>
        <taxon>Dikarya</taxon>
        <taxon>Basidiomycota</taxon>
        <taxon>Agaricomycotina</taxon>
        <taxon>Agaricomycetes</taxon>
        <taxon>Polyporales</taxon>
        <taxon>Fomitopsis</taxon>
    </lineage>
</organism>
<dbReference type="InterPro" id="IPR050300">
    <property type="entry name" value="GDXG_lipolytic_enzyme"/>
</dbReference>
<proteinExistence type="predicted"/>
<feature type="domain" description="Peptidase S9 prolyl oligopeptidase catalytic" evidence="2">
    <location>
        <begin position="255"/>
        <end position="300"/>
    </location>
</feature>
<name>S8F1T7_FOMSC</name>
<dbReference type="SUPFAM" id="SSF53474">
    <property type="entry name" value="alpha/beta-Hydrolases"/>
    <property type="match status" value="1"/>
</dbReference>